<evidence type="ECO:0000313" key="2">
    <source>
        <dbReference type="EMBL" id="CAF4559400.1"/>
    </source>
</evidence>
<feature type="non-terminal residue" evidence="1">
    <location>
        <position position="1"/>
    </location>
</feature>
<sequence>VSIHARRLNVIYTFAGIKIGGDDGSAGYPGLAGMKGRPGIPGE</sequence>
<name>A0A8S2XJY3_9BILA</name>
<proteinExistence type="predicted"/>
<dbReference type="EMBL" id="CAJOBJ010187206">
    <property type="protein sequence ID" value="CAF4940480.1"/>
    <property type="molecule type" value="Genomic_DNA"/>
</dbReference>
<dbReference type="EMBL" id="CAJOBH010076942">
    <property type="protein sequence ID" value="CAF4498887.1"/>
    <property type="molecule type" value="Genomic_DNA"/>
</dbReference>
<dbReference type="AlphaFoldDB" id="A0A8S2XJY3"/>
<dbReference type="Proteomes" id="UP000681720">
    <property type="component" value="Unassembled WGS sequence"/>
</dbReference>
<feature type="non-terminal residue" evidence="1">
    <location>
        <position position="43"/>
    </location>
</feature>
<dbReference type="Proteomes" id="UP000676336">
    <property type="component" value="Unassembled WGS sequence"/>
</dbReference>
<evidence type="ECO:0000313" key="3">
    <source>
        <dbReference type="EMBL" id="CAF4940480.1"/>
    </source>
</evidence>
<reference evidence="1" key="1">
    <citation type="submission" date="2021-02" db="EMBL/GenBank/DDBJ databases">
        <authorList>
            <person name="Nowell W R."/>
        </authorList>
    </citation>
    <scope>NUCLEOTIDE SEQUENCE</scope>
</reference>
<dbReference type="EMBL" id="CAJOBI010094742">
    <property type="protein sequence ID" value="CAF4559400.1"/>
    <property type="molecule type" value="Genomic_DNA"/>
</dbReference>
<evidence type="ECO:0000313" key="1">
    <source>
        <dbReference type="EMBL" id="CAF4498887.1"/>
    </source>
</evidence>
<dbReference type="Proteomes" id="UP000681967">
    <property type="component" value="Unassembled WGS sequence"/>
</dbReference>
<evidence type="ECO:0000313" key="4">
    <source>
        <dbReference type="Proteomes" id="UP000681967"/>
    </source>
</evidence>
<accession>A0A8S2XJY3</accession>
<gene>
    <name evidence="1" type="ORF">BYL167_LOCUS35915</name>
    <name evidence="3" type="ORF">GIL414_LOCUS53791</name>
    <name evidence="2" type="ORF">SMN809_LOCUS37377</name>
</gene>
<organism evidence="1 4">
    <name type="scientific">Rotaria magnacalcarata</name>
    <dbReference type="NCBI Taxonomy" id="392030"/>
    <lineage>
        <taxon>Eukaryota</taxon>
        <taxon>Metazoa</taxon>
        <taxon>Spiralia</taxon>
        <taxon>Gnathifera</taxon>
        <taxon>Rotifera</taxon>
        <taxon>Eurotatoria</taxon>
        <taxon>Bdelloidea</taxon>
        <taxon>Philodinida</taxon>
        <taxon>Philodinidae</taxon>
        <taxon>Rotaria</taxon>
    </lineage>
</organism>
<comment type="caution">
    <text evidence="1">The sequence shown here is derived from an EMBL/GenBank/DDBJ whole genome shotgun (WGS) entry which is preliminary data.</text>
</comment>
<protein>
    <submittedName>
        <fullName evidence="1">Uncharacterized protein</fullName>
    </submittedName>
</protein>